<sequence length="281" mass="31040">MWMATRSSSGFGHEGSSLSSINFQTNTYSSEMGPYFGRSGGLLGMNMMSNNANSGLVQNGYSSNSSLDSVSGLKVDAPLASEWSTEEQLRLEVGLEKYKDKPSIMKYIKIAATLPDKTVRDVALRCRWMTRKRRKAEEQNCGKRFSYSKDKQVELTSSIPSVSPSSMASYPFLMPSTTSSDLSGNAFSLLDQNVRAFSQIRANLSSYKAHDNVDLFYQARNNLIRIQNDMNNMPGLMSQMPPLSVAIDDDLSAILFSNSTSAVPFNSMQNGGFHMKQEPFG</sequence>
<keyword evidence="2" id="KW-1185">Reference proteome</keyword>
<dbReference type="eggNOG" id="ENOG502QRQ9">
    <property type="taxonomic scope" value="Eukaryota"/>
</dbReference>
<dbReference type="OrthoDB" id="19768at2759"/>
<reference evidence="1 2" key="1">
    <citation type="journal article" date="2014" name="Genome Biol.">
        <title>Transcriptome and methylome profiling reveals relics of genome dominance in the mesopolyploid Brassica oleracea.</title>
        <authorList>
            <person name="Parkin I.A."/>
            <person name="Koh C."/>
            <person name="Tang H."/>
            <person name="Robinson S.J."/>
            <person name="Kagale S."/>
            <person name="Clarke W.E."/>
            <person name="Town C.D."/>
            <person name="Nixon J."/>
            <person name="Krishnakumar V."/>
            <person name="Bidwell S.L."/>
            <person name="Denoeud F."/>
            <person name="Belcram H."/>
            <person name="Links M.G."/>
            <person name="Just J."/>
            <person name="Clarke C."/>
            <person name="Bender T."/>
            <person name="Huebert T."/>
            <person name="Mason A.S."/>
            <person name="Pires J.C."/>
            <person name="Barker G."/>
            <person name="Moore J."/>
            <person name="Walley P.G."/>
            <person name="Manoli S."/>
            <person name="Batley J."/>
            <person name="Edwards D."/>
            <person name="Nelson M.N."/>
            <person name="Wang X."/>
            <person name="Paterson A.H."/>
            <person name="King G."/>
            <person name="Bancroft I."/>
            <person name="Chalhoub B."/>
            <person name="Sharpe A.G."/>
        </authorList>
    </citation>
    <scope>NUCLEOTIDE SEQUENCE</scope>
    <source>
        <strain evidence="1 2">cv. TO1000</strain>
    </source>
</reference>
<dbReference type="SUPFAM" id="SSF46689">
    <property type="entry name" value="Homeodomain-like"/>
    <property type="match status" value="1"/>
</dbReference>
<dbReference type="InterPro" id="IPR022228">
    <property type="entry name" value="DUF3755"/>
</dbReference>
<evidence type="ECO:0000313" key="2">
    <source>
        <dbReference type="Proteomes" id="UP000032141"/>
    </source>
</evidence>
<dbReference type="InterPro" id="IPR001005">
    <property type="entry name" value="SANT/Myb"/>
</dbReference>
<evidence type="ECO:0000313" key="1">
    <source>
        <dbReference type="EnsemblPlants" id="Bo6g097290.1"/>
    </source>
</evidence>
<dbReference type="Gramene" id="Bo6g097290.1">
    <property type="protein sequence ID" value="Bo6g097290.1"/>
    <property type="gene ID" value="Bo6g097290"/>
</dbReference>
<reference evidence="1" key="2">
    <citation type="submission" date="2015-03" db="UniProtKB">
        <authorList>
            <consortium name="EnsemblPlants"/>
        </authorList>
    </citation>
    <scope>IDENTIFICATION</scope>
</reference>
<dbReference type="RefSeq" id="XP_013588501.1">
    <property type="nucleotide sequence ID" value="XM_013733047.1"/>
</dbReference>
<organism evidence="1 2">
    <name type="scientific">Brassica oleracea var. oleracea</name>
    <dbReference type="NCBI Taxonomy" id="109376"/>
    <lineage>
        <taxon>Eukaryota</taxon>
        <taxon>Viridiplantae</taxon>
        <taxon>Streptophyta</taxon>
        <taxon>Embryophyta</taxon>
        <taxon>Tracheophyta</taxon>
        <taxon>Spermatophyta</taxon>
        <taxon>Magnoliopsida</taxon>
        <taxon>eudicotyledons</taxon>
        <taxon>Gunneridae</taxon>
        <taxon>Pentapetalae</taxon>
        <taxon>rosids</taxon>
        <taxon>malvids</taxon>
        <taxon>Brassicales</taxon>
        <taxon>Brassicaceae</taxon>
        <taxon>Brassiceae</taxon>
        <taxon>Brassica</taxon>
    </lineage>
</organism>
<proteinExistence type="predicted"/>
<dbReference type="InterPro" id="IPR009057">
    <property type="entry name" value="Homeodomain-like_sf"/>
</dbReference>
<dbReference type="Pfam" id="PF12579">
    <property type="entry name" value="DUF3755"/>
    <property type="match status" value="1"/>
</dbReference>
<evidence type="ECO:0008006" key="3">
    <source>
        <dbReference type="Google" id="ProtNLM"/>
    </source>
</evidence>
<dbReference type="Proteomes" id="UP000032141">
    <property type="component" value="Chromosome C6"/>
</dbReference>
<dbReference type="AlphaFoldDB" id="A0A0D3CXX2"/>
<accession>A0A0D3CXX2</accession>
<dbReference type="EnsemblPlants" id="Bo6g097290.1">
    <property type="protein sequence ID" value="Bo6g097290.1"/>
    <property type="gene ID" value="Bo6g097290"/>
</dbReference>
<dbReference type="CDD" id="cd00167">
    <property type="entry name" value="SANT"/>
    <property type="match status" value="1"/>
</dbReference>
<dbReference type="GeneID" id="106296818"/>
<dbReference type="PANTHER" id="PTHR14000">
    <property type="entry name" value="FINGER CCCH DOMAIN PROTEIN, PUTATIVE (DUF3755)-RELATED"/>
    <property type="match status" value="1"/>
</dbReference>
<dbReference type="STRING" id="109376.A0A0D3CXX2"/>
<dbReference type="OMA" id="NMMSNNA"/>
<dbReference type="HOGENOM" id="CLU_058705_0_1_1"/>
<dbReference type="PANTHER" id="PTHR14000:SF11">
    <property type="entry name" value="MYB-LIKE DOMAIN-CONTAINING PROTEIN"/>
    <property type="match status" value="1"/>
</dbReference>
<dbReference type="Gene3D" id="1.10.10.60">
    <property type="entry name" value="Homeodomain-like"/>
    <property type="match status" value="1"/>
</dbReference>
<name>A0A0D3CXX2_BRAOL</name>
<dbReference type="KEGG" id="boe:106296818"/>
<protein>
    <recommendedName>
        <fullName evidence="3">Myb-like domain-containing protein</fullName>
    </recommendedName>
</protein>